<dbReference type="Gene3D" id="1.10.510.10">
    <property type="entry name" value="Transferase(Phosphotransferase) domain 1"/>
    <property type="match status" value="1"/>
</dbReference>
<evidence type="ECO:0000259" key="4">
    <source>
        <dbReference type="PROSITE" id="PS50011"/>
    </source>
</evidence>
<evidence type="ECO:0000313" key="6">
    <source>
        <dbReference type="Proteomes" id="UP000286576"/>
    </source>
</evidence>
<feature type="domain" description="Protein kinase" evidence="4">
    <location>
        <begin position="27"/>
        <end position="338"/>
    </location>
</feature>
<keyword evidence="3" id="KW-0067">ATP-binding</keyword>
<evidence type="ECO:0000256" key="2">
    <source>
        <dbReference type="ARBA" id="ARBA00022741"/>
    </source>
</evidence>
<keyword evidence="2" id="KW-0547">Nucleotide-binding</keyword>
<dbReference type="Proteomes" id="UP000286576">
    <property type="component" value="Unassembled WGS sequence"/>
</dbReference>
<dbReference type="RefSeq" id="WP_119584330.1">
    <property type="nucleotide sequence ID" value="NZ_CAWODQ010000001.1"/>
</dbReference>
<organism evidence="5 6">
    <name type="scientific">Aurantiacibacter zhengii</name>
    <dbReference type="NCBI Taxonomy" id="2307003"/>
    <lineage>
        <taxon>Bacteria</taxon>
        <taxon>Pseudomonadati</taxon>
        <taxon>Pseudomonadota</taxon>
        <taxon>Alphaproteobacteria</taxon>
        <taxon>Sphingomonadales</taxon>
        <taxon>Erythrobacteraceae</taxon>
        <taxon>Aurantiacibacter</taxon>
    </lineage>
</organism>
<dbReference type="EMBL" id="QXFL01000001">
    <property type="protein sequence ID" value="RIV89052.1"/>
    <property type="molecule type" value="Genomic_DNA"/>
</dbReference>
<name>A0A418NWS3_9SPHN</name>
<keyword evidence="6" id="KW-1185">Reference proteome</keyword>
<comment type="caution">
    <text evidence="5">The sequence shown here is derived from an EMBL/GenBank/DDBJ whole genome shotgun (WGS) entry which is preliminary data.</text>
</comment>
<dbReference type="GO" id="GO:0005524">
    <property type="term" value="F:ATP binding"/>
    <property type="evidence" value="ECO:0007669"/>
    <property type="project" value="UniProtKB-KW"/>
</dbReference>
<dbReference type="SUPFAM" id="SSF56112">
    <property type="entry name" value="Protein kinase-like (PK-like)"/>
    <property type="match status" value="1"/>
</dbReference>
<gene>
    <name evidence="5" type="ORF">D2V07_01995</name>
</gene>
<reference evidence="5 6" key="1">
    <citation type="submission" date="2018-08" db="EMBL/GenBank/DDBJ databases">
        <title>Erythrobacter zhengii sp.nov., a bacterium isolated from deep-sea sediment.</title>
        <authorList>
            <person name="Fang C."/>
            <person name="Wu Y.-H."/>
            <person name="Sun C."/>
            <person name="Wang H."/>
            <person name="Cheng H."/>
            <person name="Meng F.-X."/>
            <person name="Wang C.-S."/>
            <person name="Xu X.-W."/>
        </authorList>
    </citation>
    <scope>NUCLEOTIDE SEQUENCE [LARGE SCALE GENOMIC DNA]</scope>
    <source>
        <strain evidence="5 6">V18</strain>
    </source>
</reference>
<dbReference type="InterPro" id="IPR008271">
    <property type="entry name" value="Ser/Thr_kinase_AS"/>
</dbReference>
<protein>
    <recommendedName>
        <fullName evidence="4">Protein kinase domain-containing protein</fullName>
    </recommendedName>
</protein>
<dbReference type="PROSITE" id="PS50011">
    <property type="entry name" value="PROTEIN_KINASE_DOM"/>
    <property type="match status" value="1"/>
</dbReference>
<dbReference type="PANTHER" id="PTHR24056">
    <property type="entry name" value="CELL DIVISION PROTEIN KINASE"/>
    <property type="match status" value="1"/>
</dbReference>
<dbReference type="GO" id="GO:0004674">
    <property type="term" value="F:protein serine/threonine kinase activity"/>
    <property type="evidence" value="ECO:0007669"/>
    <property type="project" value="TreeGrafter"/>
</dbReference>
<dbReference type="Pfam" id="PF00069">
    <property type="entry name" value="Pkinase"/>
    <property type="match status" value="1"/>
</dbReference>
<comment type="similarity">
    <text evidence="1">Belongs to the protein kinase superfamily. CMGC Ser/Thr protein kinase family. CDC2/CDKX subfamily.</text>
</comment>
<sequence length="363" mass="41407">MGIAKELDGIELHGDRSGQKWTVVERLKMEADWTPGQFSVGYRVIREDGLEGFMKASDLSMAFDKDDPIKALREMASGHEFERTILDRCRGNRLDKVVTALDSGTASLEYQGTREYVFYIIFELAKSDLRKIVKVKEGNDLIWVISAIHNIAVAMAQIHGIDVYHNDLKPGNTLIFEETEKVADLGRASSPEFPVSHDRLLCAGDRRFAPPEQLYHNQNTSLDLDRYVKSKAGDLYNLGSIMHFLITKRQLTPEVISRLDPCFRPAIPGGGWYDSYEGVLPYWRSAQDTVLTEFYDDLPEEWLDKFRFALDDVRTVIMHLCEPDYCLRGDLKDSNVTLSKYGLQRIISKMDLLRTKVIVTSRA</sequence>
<dbReference type="SMART" id="SM00220">
    <property type="entry name" value="S_TKc"/>
    <property type="match status" value="1"/>
</dbReference>
<dbReference type="InterPro" id="IPR050108">
    <property type="entry name" value="CDK"/>
</dbReference>
<evidence type="ECO:0000313" key="5">
    <source>
        <dbReference type="EMBL" id="RIV89052.1"/>
    </source>
</evidence>
<dbReference type="InterPro" id="IPR011009">
    <property type="entry name" value="Kinase-like_dom_sf"/>
</dbReference>
<proteinExistence type="inferred from homology"/>
<evidence type="ECO:0000256" key="1">
    <source>
        <dbReference type="ARBA" id="ARBA00006485"/>
    </source>
</evidence>
<dbReference type="PROSITE" id="PS00108">
    <property type="entry name" value="PROTEIN_KINASE_ST"/>
    <property type="match status" value="1"/>
</dbReference>
<dbReference type="OrthoDB" id="9798604at2"/>
<dbReference type="InterPro" id="IPR000719">
    <property type="entry name" value="Prot_kinase_dom"/>
</dbReference>
<dbReference type="AlphaFoldDB" id="A0A418NWS3"/>
<evidence type="ECO:0000256" key="3">
    <source>
        <dbReference type="ARBA" id="ARBA00022840"/>
    </source>
</evidence>
<accession>A0A418NWS3</accession>